<evidence type="ECO:0000256" key="3">
    <source>
        <dbReference type="ARBA" id="ARBA00012438"/>
    </source>
</evidence>
<feature type="coiled-coil region" evidence="11">
    <location>
        <begin position="88"/>
        <end position="115"/>
    </location>
</feature>
<keyword evidence="9" id="KW-0479">Metal-binding</keyword>
<comment type="catalytic activity">
    <reaction evidence="1">
        <text>ATP + protein L-histidine = ADP + protein N-phospho-L-histidine.</text>
        <dbReference type="EC" id="2.7.13.3"/>
    </reaction>
</comment>
<dbReference type="CDD" id="cd17546">
    <property type="entry name" value="REC_hyHK_CKI1_RcsC-like"/>
    <property type="match status" value="1"/>
</dbReference>
<dbReference type="FunFam" id="3.30.450.20:FF:000061">
    <property type="entry name" value="Histidine kinase 5"/>
    <property type="match status" value="1"/>
</dbReference>
<evidence type="ECO:0000259" key="14">
    <source>
        <dbReference type="PROSITE" id="PS50110"/>
    </source>
</evidence>
<reference evidence="17" key="1">
    <citation type="submission" date="2019-09" db="EMBL/GenBank/DDBJ databases">
        <title>Draft genome information of white flower Hibiscus syriacus.</title>
        <authorList>
            <person name="Kim Y.-M."/>
        </authorList>
    </citation>
    <scope>NUCLEOTIDE SEQUENCE [LARGE SCALE GENOMIC DNA]</scope>
    <source>
        <strain evidence="17">YM2019G1</strain>
    </source>
</reference>
<dbReference type="Gene3D" id="3.30.565.10">
    <property type="entry name" value="Histidine kinase-like ATPase, C-terminal domain"/>
    <property type="match status" value="1"/>
</dbReference>
<keyword evidence="9" id="KW-0863">Zinc-finger</keyword>
<feature type="region of interest" description="Disordered" evidence="12">
    <location>
        <begin position="1517"/>
        <end position="1537"/>
    </location>
</feature>
<dbReference type="InterPro" id="IPR057670">
    <property type="entry name" value="SH3_retrovirus"/>
</dbReference>
<feature type="domain" description="Histidine kinase" evidence="13">
    <location>
        <begin position="374"/>
        <end position="686"/>
    </location>
</feature>
<feature type="compositionally biased region" description="Polar residues" evidence="12">
    <location>
        <begin position="563"/>
        <end position="572"/>
    </location>
</feature>
<dbReference type="Gene3D" id="1.10.287.130">
    <property type="match status" value="1"/>
</dbReference>
<feature type="compositionally biased region" description="Basic and acidic residues" evidence="12">
    <location>
        <begin position="763"/>
        <end position="790"/>
    </location>
</feature>
<dbReference type="SUPFAM" id="SSF53098">
    <property type="entry name" value="Ribonuclease H-like"/>
    <property type="match status" value="1"/>
</dbReference>
<evidence type="ECO:0000259" key="16">
    <source>
        <dbReference type="PROSITE" id="PS50994"/>
    </source>
</evidence>
<feature type="compositionally biased region" description="Low complexity" evidence="12">
    <location>
        <begin position="753"/>
        <end position="762"/>
    </location>
</feature>
<dbReference type="InterPro" id="IPR036397">
    <property type="entry name" value="RNaseH_sf"/>
</dbReference>
<dbReference type="InterPro" id="IPR001878">
    <property type="entry name" value="Znf_CCHC"/>
</dbReference>
<dbReference type="Gene3D" id="3.40.50.2300">
    <property type="match status" value="1"/>
</dbReference>
<gene>
    <name evidence="17" type="ORF">F3Y22_tig00001825pilonHSYRG00013</name>
</gene>
<dbReference type="Gene3D" id="3.30.420.10">
    <property type="entry name" value="Ribonuclease H-like superfamily/Ribonuclease H"/>
    <property type="match status" value="1"/>
</dbReference>
<dbReference type="SUPFAM" id="SSF55874">
    <property type="entry name" value="ATPase domain of HSP90 chaperone/DNA topoisomerase II/histidine kinase"/>
    <property type="match status" value="1"/>
</dbReference>
<dbReference type="InterPro" id="IPR012337">
    <property type="entry name" value="RNaseH-like_sf"/>
</dbReference>
<dbReference type="SMART" id="SM00343">
    <property type="entry name" value="ZnF_C2HC"/>
    <property type="match status" value="1"/>
</dbReference>
<keyword evidence="5 10" id="KW-0597">Phosphoprotein</keyword>
<evidence type="ECO:0000256" key="10">
    <source>
        <dbReference type="PROSITE-ProRule" id="PRU00169"/>
    </source>
</evidence>
<dbReference type="SMART" id="SM00387">
    <property type="entry name" value="HATPase_c"/>
    <property type="match status" value="1"/>
</dbReference>
<dbReference type="PANTHER" id="PTHR43047">
    <property type="entry name" value="TWO-COMPONENT HISTIDINE PROTEIN KINASE"/>
    <property type="match status" value="1"/>
</dbReference>
<accession>A0A6A3CZB7</accession>
<dbReference type="Pfam" id="PF00665">
    <property type="entry name" value="rve"/>
    <property type="match status" value="1"/>
</dbReference>
<sequence>MEDDQIEDMDVEVLSSMWPEDIEHEAGKQFKVEKPRGDQDMLEEVTIVGEPTIVDFQHLIELTNYTDKGSSQLAYLVKHWEYKQTNAVRLLREEIDNLSRQRQESELKKLEILEEHRFEEERYGGDKRSISILDGIYDIWQDVPRRKNKIVVPSKRVEIDAEYDTVIYWKQRAMHLEKMLEASMQREQLLKEKLQESIKNLEKQSSPVEELSQILKRADNFLHFVLQTAPVVFGHQDKELRYRFIYNHFPSLQEEDILGKTDVEIFTGSGVKESQDFKKEVLDKGLPAKREITFETELFGSKTFLIYVEPVFSKAGETIGINYMGMDITDQVRKREKMIKLREEIAVQKAKETELNRTIHITEETMRAKQMLATMSHEIRSPLSGVVSMAEILATTKLDREQKQLLNVMLSSGDLVLQLINDILDLSKVESGVMKLEYTKFRPREVVKHVLQTAAASLQKILTLEGNVADDVPIEVIGDVLRIRQILTNLISNAIKFTHEGRVGVKLYVVPEPPFAKETSQRVSDGSTANQSTTNVAKEETCTSMSQTSSDQRGYHGKKHEGSCQNHSQSEPGTPVRNGTIDATEEQEELPETTVWIRCDVYDTGIGIPGWGKLDEFSYLPVTENALPTLFKKYMQVSADHARKYGGTGLGLAICKQLVELMGGRLTVSSRVHCGSTFTFILPYKVSLSCDHSDDPDVLPDMDDHGAINDDATAGVFQFQPQTCYSFPTSNGRTKEMDLVEDACSVAEAVEISSDPESSFSHSPDRENRSAICRDKHHQNDVDAENKASTRDVSGCSDTSRDMDVKMKISEPQLPPKRQERSDSSSQPTINRRQEVSDSVSKPKILLVEDNKINVMVTKNMMKQLGHVKMIRKNCQKRSKRSQIRVGAMAADEGKVKIEKFDGADFGFWKMQIEDFLYQKNLYQPLSGKQPEGMKDEDWALLDRQALGVIRLTLSRNVAFNIAKEKTTAGLMAALSSMYEKPSASNKVHLMRRLFNLRMTEGASVAQHLNELNTITTQLSSVEIEFDDEVRALILLSSLPDSWNATVTARKNFRKIFKSWQIKIQTGKSRTGKKDFTCYNCGKKGHFKRDCRALKKDTGAQESANVTEETGDAMILSVNSPIESWILDSGASFHSTPCQEIMENYVSGDFGKVHLADDETLKIVGKGDIRLKLPNQTTWKLTGVRHIPGLKRNLISVGQLDGEGYSTTFSGCEWKITKGALVIARGKKTGTLYARPYERERDEDTFVKREAAGSKECRCRTMRGLHLWQTKESSLYYVTFIDDSTRKVWVYFLKKKSEVFDTFRKWKAMVENETGLKVKRLRSDNGGEYRDSRFRDFCANNGIKMETTVPKTPQHNGVAERMNRTLNERARSMRIHAGLPKFLWAEAINTAAYLINRGPSVPLDGRIPEEVWSKKEINLSHLRVFGCISYVHIDSAERSKLDAKSNKCAFVGYGGDEFGYRFWDYENRKIIRSRDVIFNENVMYKDRSTAESSNTEAETKEFAEFEEISGNDVQINPEAVQEEPGTPELRRSSRIPKPTQRYSPSLHYLLLTDNGEPECYDEAMQVEDSVKWESSMKDEMDSLMSNQTWELAELPPGKKALHNKWIYRIKEEHDGSKRYKARLVVKGFQQKEGIDYNEIFSPVVKLSTIRLVLKIVAAENLHLEQLDVKTAFLHGDLEEEIYMRQPEGFIEADKKNLVCRLKKSLLRHARDYTLEAKLSKQFAMKDLGAAKQILGMRIKRDTKSGTLMLSQAEYINKVLSRFNMQDAKPVSTPLGVHFRLSKDQSPKTEEERAHMVKVPYASAIGSLMYAMVHWEAVKWILRYLRGTTNKALCFKGGDMILTGYVADLAGNVDIRRSTTGYVYTLGGTAVSWVSQLQKIVALSTTEAEYVAVTEASKEMVWLQSFLEELGKKQENNILYCDSQSAIHLAKNPSFHSRTKHIQLRYHFIRSLLEDGILKLEKISGAQNPADMLTKTVTTDKLNKRSAVARRRHTIDVVNNGVEAVHAVQCHSYDLVLMDVCMPVMDGLQATRLIRSFEETGNWDAAMNAGVEQPLPSDSSQQDCTPPKRIPIIAMTANALSESADECFANGMDSFVSKPVTFQKLKECLEQYLP</sequence>
<keyword evidence="9" id="KW-0862">Zinc</keyword>
<dbReference type="CDD" id="cd00082">
    <property type="entry name" value="HisKA"/>
    <property type="match status" value="1"/>
</dbReference>
<dbReference type="Gene3D" id="4.10.60.10">
    <property type="entry name" value="Zinc finger, CCHC-type"/>
    <property type="match status" value="1"/>
</dbReference>
<dbReference type="PRINTS" id="PR00344">
    <property type="entry name" value="BCTRLSENSOR"/>
</dbReference>
<organism evidence="17 18">
    <name type="scientific">Hibiscus syriacus</name>
    <name type="common">Rose of Sharon</name>
    <dbReference type="NCBI Taxonomy" id="106335"/>
    <lineage>
        <taxon>Eukaryota</taxon>
        <taxon>Viridiplantae</taxon>
        <taxon>Streptophyta</taxon>
        <taxon>Embryophyta</taxon>
        <taxon>Tracheophyta</taxon>
        <taxon>Spermatophyta</taxon>
        <taxon>Magnoliopsida</taxon>
        <taxon>eudicotyledons</taxon>
        <taxon>Gunneridae</taxon>
        <taxon>Pentapetalae</taxon>
        <taxon>rosids</taxon>
        <taxon>malvids</taxon>
        <taxon>Malvales</taxon>
        <taxon>Malvaceae</taxon>
        <taxon>Malvoideae</taxon>
        <taxon>Hibiscus</taxon>
    </lineage>
</organism>
<evidence type="ECO:0000256" key="2">
    <source>
        <dbReference type="ARBA" id="ARBA00004496"/>
    </source>
</evidence>
<dbReference type="PROSITE" id="PS50109">
    <property type="entry name" value="HIS_KIN"/>
    <property type="match status" value="1"/>
</dbReference>
<dbReference type="Proteomes" id="UP000436088">
    <property type="component" value="Unassembled WGS sequence"/>
</dbReference>
<dbReference type="SMART" id="SM00388">
    <property type="entry name" value="HisKA"/>
    <property type="match status" value="1"/>
</dbReference>
<dbReference type="InterPro" id="IPR036890">
    <property type="entry name" value="HATPase_C_sf"/>
</dbReference>
<dbReference type="CDD" id="cd09272">
    <property type="entry name" value="RNase_HI_RT_Ty1"/>
    <property type="match status" value="1"/>
</dbReference>
<evidence type="ECO:0000256" key="8">
    <source>
        <dbReference type="ARBA" id="ARBA00022777"/>
    </source>
</evidence>
<feature type="region of interest" description="Disordered" evidence="12">
    <location>
        <begin position="517"/>
        <end position="579"/>
    </location>
</feature>
<evidence type="ECO:0000256" key="12">
    <source>
        <dbReference type="SAM" id="MobiDB-lite"/>
    </source>
</evidence>
<dbReference type="Pfam" id="PF00512">
    <property type="entry name" value="HisKA"/>
    <property type="match status" value="1"/>
</dbReference>
<dbReference type="InterPro" id="IPR001789">
    <property type="entry name" value="Sig_transdc_resp-reg_receiver"/>
</dbReference>
<dbReference type="InterPro" id="IPR054722">
    <property type="entry name" value="PolX-like_BBD"/>
</dbReference>
<evidence type="ECO:0000313" key="17">
    <source>
        <dbReference type="EMBL" id="KAE8732531.1"/>
    </source>
</evidence>
<evidence type="ECO:0000256" key="9">
    <source>
        <dbReference type="PROSITE-ProRule" id="PRU00047"/>
    </source>
</evidence>
<dbReference type="EC" id="2.7.13.3" evidence="3"/>
<dbReference type="InterPro" id="IPR036875">
    <property type="entry name" value="Znf_CCHC_sf"/>
</dbReference>
<dbReference type="GO" id="GO:0000155">
    <property type="term" value="F:phosphorelay sensor kinase activity"/>
    <property type="evidence" value="ECO:0007669"/>
    <property type="project" value="InterPro"/>
</dbReference>
<dbReference type="InterPro" id="IPR011006">
    <property type="entry name" value="CheY-like_superfamily"/>
</dbReference>
<dbReference type="GO" id="GO:0005886">
    <property type="term" value="C:plasma membrane"/>
    <property type="evidence" value="ECO:0007669"/>
    <property type="project" value="TreeGrafter"/>
</dbReference>
<dbReference type="PROSITE" id="PS50994">
    <property type="entry name" value="INTEGRASE"/>
    <property type="match status" value="1"/>
</dbReference>
<evidence type="ECO:0000259" key="15">
    <source>
        <dbReference type="PROSITE" id="PS50158"/>
    </source>
</evidence>
<feature type="region of interest" description="Disordered" evidence="12">
    <location>
        <begin position="751"/>
        <end position="840"/>
    </location>
</feature>
<keyword evidence="4" id="KW-0963">Cytoplasm</keyword>
<dbReference type="InterPro" id="IPR043502">
    <property type="entry name" value="DNA/RNA_pol_sf"/>
</dbReference>
<dbReference type="SUPFAM" id="SSF47384">
    <property type="entry name" value="Homodimeric domain of signal transducing histidine kinase"/>
    <property type="match status" value="1"/>
</dbReference>
<dbReference type="SUPFAM" id="SSF52172">
    <property type="entry name" value="CheY-like"/>
    <property type="match status" value="1"/>
</dbReference>
<feature type="compositionally biased region" description="Polar residues" evidence="12">
    <location>
        <begin position="521"/>
        <end position="552"/>
    </location>
</feature>
<dbReference type="GO" id="GO:0004190">
    <property type="term" value="F:aspartic-type endopeptidase activity"/>
    <property type="evidence" value="ECO:0007669"/>
    <property type="project" value="UniProtKB-KW"/>
</dbReference>
<dbReference type="GO" id="GO:0009927">
    <property type="term" value="F:histidine phosphotransfer kinase activity"/>
    <property type="evidence" value="ECO:0007669"/>
    <property type="project" value="TreeGrafter"/>
</dbReference>
<keyword evidence="7" id="KW-0645">Protease</keyword>
<dbReference type="Gene3D" id="3.30.450.20">
    <property type="entry name" value="PAS domain"/>
    <property type="match status" value="1"/>
</dbReference>
<dbReference type="Pfam" id="PF25597">
    <property type="entry name" value="SH3_retrovirus"/>
    <property type="match status" value="1"/>
</dbReference>
<keyword evidence="11" id="KW-0175">Coiled coil</keyword>
<dbReference type="PANTHER" id="PTHR43047:SF68">
    <property type="entry name" value="HISTIDINE KINASE 5"/>
    <property type="match status" value="1"/>
</dbReference>
<dbReference type="Pfam" id="PF22936">
    <property type="entry name" value="Pol_BBD"/>
    <property type="match status" value="1"/>
</dbReference>
<dbReference type="Pfam" id="PF14223">
    <property type="entry name" value="Retrotran_gag_2"/>
    <property type="match status" value="1"/>
</dbReference>
<dbReference type="SMART" id="SM00448">
    <property type="entry name" value="REC"/>
    <property type="match status" value="1"/>
</dbReference>
<feature type="domain" description="Integrase catalytic" evidence="16">
    <location>
        <begin position="1232"/>
        <end position="1416"/>
    </location>
</feature>
<evidence type="ECO:0000256" key="4">
    <source>
        <dbReference type="ARBA" id="ARBA00022490"/>
    </source>
</evidence>
<evidence type="ECO:0000256" key="1">
    <source>
        <dbReference type="ARBA" id="ARBA00000085"/>
    </source>
</evidence>
<keyword evidence="8 17" id="KW-0418">Kinase</keyword>
<dbReference type="InterPro" id="IPR003594">
    <property type="entry name" value="HATPase_dom"/>
</dbReference>
<dbReference type="Pfam" id="PF02518">
    <property type="entry name" value="HATPase_c"/>
    <property type="match status" value="1"/>
</dbReference>
<proteinExistence type="predicted"/>
<dbReference type="Pfam" id="PF00072">
    <property type="entry name" value="Response_reg"/>
    <property type="match status" value="1"/>
</dbReference>
<dbReference type="SUPFAM" id="SSF56672">
    <property type="entry name" value="DNA/RNA polymerases"/>
    <property type="match status" value="1"/>
</dbReference>
<dbReference type="PROSITE" id="PS50110">
    <property type="entry name" value="RESPONSE_REGULATORY"/>
    <property type="match status" value="1"/>
</dbReference>
<dbReference type="Pfam" id="PF07727">
    <property type="entry name" value="RVT_2"/>
    <property type="match status" value="2"/>
</dbReference>
<dbReference type="InterPro" id="IPR013103">
    <property type="entry name" value="RVT_2"/>
</dbReference>
<feature type="modified residue" description="4-aspartylphosphate" evidence="10">
    <location>
        <position position="2018"/>
    </location>
</feature>
<dbReference type="InterPro" id="IPR003661">
    <property type="entry name" value="HisK_dim/P_dom"/>
</dbReference>
<dbReference type="GO" id="GO:0015074">
    <property type="term" value="P:DNA integration"/>
    <property type="evidence" value="ECO:0007669"/>
    <property type="project" value="InterPro"/>
</dbReference>
<feature type="domain" description="CCHC-type" evidence="15">
    <location>
        <begin position="1078"/>
        <end position="1092"/>
    </location>
</feature>
<comment type="subcellular location">
    <subcellularLocation>
        <location evidence="2">Cytoplasm</location>
    </subcellularLocation>
</comment>
<feature type="domain" description="Response regulatory" evidence="14">
    <location>
        <begin position="1963"/>
        <end position="2112"/>
    </location>
</feature>
<keyword evidence="7" id="KW-0378">Hydrolase</keyword>
<dbReference type="InterPro" id="IPR001584">
    <property type="entry name" value="Integrase_cat-core"/>
</dbReference>
<dbReference type="InterPro" id="IPR005467">
    <property type="entry name" value="His_kinase_dom"/>
</dbReference>
<evidence type="ECO:0000313" key="18">
    <source>
        <dbReference type="Proteomes" id="UP000436088"/>
    </source>
</evidence>
<dbReference type="EMBL" id="VEPZ02000142">
    <property type="protein sequence ID" value="KAE8732531.1"/>
    <property type="molecule type" value="Genomic_DNA"/>
</dbReference>
<dbReference type="FunFam" id="1.10.287.130:FF:000030">
    <property type="entry name" value="Putative histidine kinase 5"/>
    <property type="match status" value="1"/>
</dbReference>
<name>A0A6A3CZB7_HIBSY</name>
<keyword evidence="7" id="KW-0064">Aspartyl protease</keyword>
<evidence type="ECO:0000256" key="6">
    <source>
        <dbReference type="ARBA" id="ARBA00022679"/>
    </source>
</evidence>
<dbReference type="PROSITE" id="PS50158">
    <property type="entry name" value="ZF_CCHC"/>
    <property type="match status" value="1"/>
</dbReference>
<evidence type="ECO:0000256" key="11">
    <source>
        <dbReference type="SAM" id="Coils"/>
    </source>
</evidence>
<feature type="coiled-coil region" evidence="11">
    <location>
        <begin position="184"/>
        <end position="211"/>
    </location>
</feature>
<comment type="caution">
    <text evidence="17">The sequence shown here is derived from an EMBL/GenBank/DDBJ whole genome shotgun (WGS) entry which is preliminary data.</text>
</comment>
<keyword evidence="18" id="KW-1185">Reference proteome</keyword>
<dbReference type="GO" id="GO:0005737">
    <property type="term" value="C:cytoplasm"/>
    <property type="evidence" value="ECO:0007669"/>
    <property type="project" value="UniProtKB-SubCell"/>
</dbReference>
<feature type="compositionally biased region" description="Basic and acidic residues" evidence="12">
    <location>
        <begin position="799"/>
        <end position="809"/>
    </location>
</feature>
<dbReference type="SUPFAM" id="SSF57756">
    <property type="entry name" value="Retrovirus zinc finger-like domains"/>
    <property type="match status" value="1"/>
</dbReference>
<evidence type="ECO:0000256" key="5">
    <source>
        <dbReference type="ARBA" id="ARBA00022553"/>
    </source>
</evidence>
<dbReference type="GO" id="GO:0008270">
    <property type="term" value="F:zinc ion binding"/>
    <property type="evidence" value="ECO:0007669"/>
    <property type="project" value="UniProtKB-KW"/>
</dbReference>
<dbReference type="CDD" id="cd16922">
    <property type="entry name" value="HATPase_EvgS-ArcB-TorS-like"/>
    <property type="match status" value="1"/>
</dbReference>
<dbReference type="GO" id="GO:0003676">
    <property type="term" value="F:nucleic acid binding"/>
    <property type="evidence" value="ECO:0007669"/>
    <property type="project" value="InterPro"/>
</dbReference>
<dbReference type="Pfam" id="PF00098">
    <property type="entry name" value="zf-CCHC"/>
    <property type="match status" value="1"/>
</dbReference>
<dbReference type="InterPro" id="IPR004358">
    <property type="entry name" value="Sig_transdc_His_kin-like_C"/>
</dbReference>
<evidence type="ECO:0000259" key="13">
    <source>
        <dbReference type="PROSITE" id="PS50109"/>
    </source>
</evidence>
<evidence type="ECO:0000256" key="7">
    <source>
        <dbReference type="ARBA" id="ARBA00022750"/>
    </source>
</evidence>
<protein>
    <recommendedName>
        <fullName evidence="3">histidine kinase</fullName>
        <ecNumber evidence="3">2.7.13.3</ecNumber>
    </recommendedName>
</protein>
<keyword evidence="6" id="KW-0808">Transferase</keyword>
<dbReference type="InterPro" id="IPR036097">
    <property type="entry name" value="HisK_dim/P_sf"/>
</dbReference>